<feature type="transmembrane region" description="Helical" evidence="1">
    <location>
        <begin position="195"/>
        <end position="217"/>
    </location>
</feature>
<keyword evidence="3" id="KW-1185">Reference proteome</keyword>
<evidence type="ECO:0000313" key="3">
    <source>
        <dbReference type="Proteomes" id="UP000198741"/>
    </source>
</evidence>
<name>A0A1H0PGU6_9ACTN</name>
<feature type="transmembrane region" description="Helical" evidence="1">
    <location>
        <begin position="229"/>
        <end position="250"/>
    </location>
</feature>
<proteinExistence type="predicted"/>
<dbReference type="RefSeq" id="WP_197676173.1">
    <property type="nucleotide sequence ID" value="NZ_LT629710.1"/>
</dbReference>
<reference evidence="2 3" key="1">
    <citation type="submission" date="2016-10" db="EMBL/GenBank/DDBJ databases">
        <authorList>
            <person name="de Groot N.N."/>
        </authorList>
    </citation>
    <scope>NUCLEOTIDE SEQUENCE [LARGE SCALE GENOMIC DNA]</scope>
    <source>
        <strain evidence="3">P4-7,KCTC 19426,CECT 7604</strain>
    </source>
</reference>
<feature type="transmembrane region" description="Helical" evidence="1">
    <location>
        <begin position="149"/>
        <end position="175"/>
    </location>
</feature>
<dbReference type="Pfam" id="PF06182">
    <property type="entry name" value="ABC2_membrane_6"/>
    <property type="match status" value="1"/>
</dbReference>
<dbReference type="PANTHER" id="PTHR36833">
    <property type="entry name" value="SLR0610 PROTEIN-RELATED"/>
    <property type="match status" value="1"/>
</dbReference>
<dbReference type="PANTHER" id="PTHR36833:SF2">
    <property type="entry name" value="SLR0610 PROTEIN"/>
    <property type="match status" value="1"/>
</dbReference>
<keyword evidence="1" id="KW-0472">Membrane</keyword>
<feature type="transmembrane region" description="Helical" evidence="1">
    <location>
        <begin position="60"/>
        <end position="80"/>
    </location>
</feature>
<dbReference type="STRING" id="1090615.SAMN04515671_2762"/>
<dbReference type="EMBL" id="LT629710">
    <property type="protein sequence ID" value="SDP03990.1"/>
    <property type="molecule type" value="Genomic_DNA"/>
</dbReference>
<evidence type="ECO:0000313" key="2">
    <source>
        <dbReference type="EMBL" id="SDP03990.1"/>
    </source>
</evidence>
<feature type="transmembrane region" description="Helical" evidence="1">
    <location>
        <begin position="117"/>
        <end position="137"/>
    </location>
</feature>
<accession>A0A1H0PGU6</accession>
<dbReference type="AlphaFoldDB" id="A0A1H0PGU6"/>
<keyword evidence="1" id="KW-0812">Transmembrane</keyword>
<organism evidence="2 3">
    <name type="scientific">Nakamurella panacisegetis</name>
    <dbReference type="NCBI Taxonomy" id="1090615"/>
    <lineage>
        <taxon>Bacteria</taxon>
        <taxon>Bacillati</taxon>
        <taxon>Actinomycetota</taxon>
        <taxon>Actinomycetes</taxon>
        <taxon>Nakamurellales</taxon>
        <taxon>Nakamurellaceae</taxon>
        <taxon>Nakamurella</taxon>
    </lineage>
</organism>
<keyword evidence="1" id="KW-1133">Transmembrane helix</keyword>
<sequence>MTGSLRVVRTLVKMSVLQEMQYRVNFFLSLIQSMIALGTGLVVLALVFDQVNELHGWSRPELLLVMGVFTLMGGVVQAVIAPNMTRLMQDIQNGTFDFTLTKPVGAQLFSSFQAVQIWQGTDIAAGLVVIVVAIVQLGGRLEAAAVVGFVVLLLLGAVIIYCVWMLLTTTAFWVVQIEQIADLFDGLFQAGRWPIVIYPGWLRIGLTFVVPIGFAITVPAQALTGRLSIGAWLLAVGLAVVLSVVTRWYFRLGLRRYSGASA</sequence>
<gene>
    <name evidence="2" type="ORF">SAMN04515671_2762</name>
</gene>
<protein>
    <submittedName>
        <fullName evidence="2">ABC-2 type transport system permease protein</fullName>
    </submittedName>
</protein>
<dbReference type="Proteomes" id="UP000198741">
    <property type="component" value="Chromosome I"/>
</dbReference>
<feature type="transmembrane region" description="Helical" evidence="1">
    <location>
        <begin position="26"/>
        <end position="48"/>
    </location>
</feature>
<dbReference type="InterPro" id="IPR010390">
    <property type="entry name" value="ABC-2_transporter-like"/>
</dbReference>
<evidence type="ECO:0000256" key="1">
    <source>
        <dbReference type="SAM" id="Phobius"/>
    </source>
</evidence>